<dbReference type="Gene3D" id="3.10.100.10">
    <property type="entry name" value="Mannose-Binding Protein A, subunit A"/>
    <property type="match status" value="1"/>
</dbReference>
<keyword evidence="5" id="KW-1185">Reference proteome</keyword>
<dbReference type="InterPro" id="IPR050111">
    <property type="entry name" value="C-type_lectin/snaclec_domain"/>
</dbReference>
<dbReference type="InterPro" id="IPR033989">
    <property type="entry name" value="CD209-like_CTLD"/>
</dbReference>
<gene>
    <name evidence="6" type="primary">LOC113087081</name>
</gene>
<keyword evidence="2" id="KW-1015">Disulfide bond</keyword>
<dbReference type="InterPro" id="IPR018378">
    <property type="entry name" value="C-type_lectin_CS"/>
</dbReference>
<feature type="transmembrane region" description="Helical" evidence="3">
    <location>
        <begin position="53"/>
        <end position="76"/>
    </location>
</feature>
<dbReference type="PROSITE" id="PS50041">
    <property type="entry name" value="C_TYPE_LECTIN_2"/>
    <property type="match status" value="1"/>
</dbReference>
<dbReference type="SMART" id="SM00034">
    <property type="entry name" value="CLECT"/>
    <property type="match status" value="1"/>
</dbReference>
<evidence type="ECO:0000256" key="3">
    <source>
        <dbReference type="SAM" id="Phobius"/>
    </source>
</evidence>
<dbReference type="KEGG" id="caua:113087081"/>
<name>A0A6P6NSG0_CARAU</name>
<dbReference type="GeneID" id="113087081"/>
<keyword evidence="3" id="KW-0472">Membrane</keyword>
<organism evidence="5 6">
    <name type="scientific">Carassius auratus</name>
    <name type="common">Goldfish</name>
    <dbReference type="NCBI Taxonomy" id="7957"/>
    <lineage>
        <taxon>Eukaryota</taxon>
        <taxon>Metazoa</taxon>
        <taxon>Chordata</taxon>
        <taxon>Craniata</taxon>
        <taxon>Vertebrata</taxon>
        <taxon>Euteleostomi</taxon>
        <taxon>Actinopterygii</taxon>
        <taxon>Neopterygii</taxon>
        <taxon>Teleostei</taxon>
        <taxon>Ostariophysi</taxon>
        <taxon>Cypriniformes</taxon>
        <taxon>Cyprinidae</taxon>
        <taxon>Cyprininae</taxon>
        <taxon>Carassius</taxon>
    </lineage>
</organism>
<dbReference type="RefSeq" id="XP_026111334.1">
    <property type="nucleotide sequence ID" value="XM_026255549.1"/>
</dbReference>
<dbReference type="CDD" id="cd03590">
    <property type="entry name" value="CLECT_DC-SIGN_like"/>
    <property type="match status" value="1"/>
</dbReference>
<evidence type="ECO:0000256" key="2">
    <source>
        <dbReference type="ARBA" id="ARBA00023157"/>
    </source>
</evidence>
<dbReference type="PANTHER" id="PTHR22803">
    <property type="entry name" value="MANNOSE, PHOSPHOLIPASE, LECTIN RECEPTOR RELATED"/>
    <property type="match status" value="1"/>
</dbReference>
<dbReference type="Proteomes" id="UP000515129">
    <property type="component" value="Unplaced"/>
</dbReference>
<protein>
    <submittedName>
        <fullName evidence="6">C-type lectin domain family 17, member A-like</fullName>
    </submittedName>
</protein>
<evidence type="ECO:0000313" key="6">
    <source>
        <dbReference type="RefSeq" id="XP_026111334.1"/>
    </source>
</evidence>
<evidence type="ECO:0000313" key="5">
    <source>
        <dbReference type="Proteomes" id="UP000515129"/>
    </source>
</evidence>
<dbReference type="AlphaFoldDB" id="A0A6P6NSG0"/>
<sequence>MSNSGNMNISDKHGMEREYEEMDIKSSNVNAEREYMNNKRYQTPRNTVRIRNYRASVVCLVLLCVLLLTAVIVLCVHSHTNKDLTKETHLLDGWIYYQSSIYFISSKIKSWSESRRYCTEKGADLIIINNREEQDFVKKISADAKVWIGLTDSDVEGTWKWVDGSTLTSGFWDPREPNGHIREDCTLNDSSGWADYPCSDNYKWICEKSLALYSMH</sequence>
<dbReference type="SUPFAM" id="SSF56436">
    <property type="entry name" value="C-type lectin-like"/>
    <property type="match status" value="1"/>
</dbReference>
<dbReference type="InterPro" id="IPR001304">
    <property type="entry name" value="C-type_lectin-like"/>
</dbReference>
<dbReference type="PROSITE" id="PS00615">
    <property type="entry name" value="C_TYPE_LECTIN_1"/>
    <property type="match status" value="1"/>
</dbReference>
<dbReference type="GO" id="GO:0030246">
    <property type="term" value="F:carbohydrate binding"/>
    <property type="evidence" value="ECO:0007669"/>
    <property type="project" value="UniProtKB-KW"/>
</dbReference>
<feature type="domain" description="C-type lectin" evidence="4">
    <location>
        <begin position="97"/>
        <end position="207"/>
    </location>
</feature>
<dbReference type="InterPro" id="IPR016187">
    <property type="entry name" value="CTDL_fold"/>
</dbReference>
<keyword evidence="3" id="KW-0812">Transmembrane</keyword>
<keyword evidence="1" id="KW-0430">Lectin</keyword>
<dbReference type="InterPro" id="IPR016186">
    <property type="entry name" value="C-type_lectin-like/link_sf"/>
</dbReference>
<evidence type="ECO:0000256" key="1">
    <source>
        <dbReference type="ARBA" id="ARBA00022734"/>
    </source>
</evidence>
<dbReference type="Pfam" id="PF00059">
    <property type="entry name" value="Lectin_C"/>
    <property type="match status" value="1"/>
</dbReference>
<dbReference type="OrthoDB" id="6337382at2759"/>
<reference evidence="6" key="1">
    <citation type="submission" date="2025-08" db="UniProtKB">
        <authorList>
            <consortium name="RefSeq"/>
        </authorList>
    </citation>
    <scope>IDENTIFICATION</scope>
    <source>
        <strain evidence="6">Wakin</strain>
        <tissue evidence="6">Muscle</tissue>
    </source>
</reference>
<keyword evidence="3" id="KW-1133">Transmembrane helix</keyword>
<accession>A0A6P6NSG0</accession>
<evidence type="ECO:0000259" key="4">
    <source>
        <dbReference type="PROSITE" id="PS50041"/>
    </source>
</evidence>
<proteinExistence type="predicted"/>